<dbReference type="Proteomes" id="UP001332192">
    <property type="component" value="Chromosome"/>
</dbReference>
<evidence type="ECO:0000256" key="3">
    <source>
        <dbReference type="ARBA" id="ARBA00022475"/>
    </source>
</evidence>
<dbReference type="Gene3D" id="1.10.3720.10">
    <property type="entry name" value="MetI-like"/>
    <property type="match status" value="1"/>
</dbReference>
<dbReference type="CDD" id="cd06261">
    <property type="entry name" value="TM_PBP2"/>
    <property type="match status" value="1"/>
</dbReference>
<gene>
    <name evidence="9" type="ORF">U7230_07570</name>
</gene>
<evidence type="ECO:0000259" key="8">
    <source>
        <dbReference type="PROSITE" id="PS50928"/>
    </source>
</evidence>
<evidence type="ECO:0000256" key="1">
    <source>
        <dbReference type="ARBA" id="ARBA00004651"/>
    </source>
</evidence>
<dbReference type="PANTHER" id="PTHR43386">
    <property type="entry name" value="OLIGOPEPTIDE TRANSPORT SYSTEM PERMEASE PROTEIN APPC"/>
    <property type="match status" value="1"/>
</dbReference>
<protein>
    <submittedName>
        <fullName evidence="9">ABC transporter permease</fullName>
    </submittedName>
</protein>
<sequence>MLGAGVPLGILSGYHGGRADSVLVSAMDALSTFPALLLAITLMGMLGPGRASTVAAIFVVFVPQYFPMARGHAQLTRGEQYVEAAVAEGAPKHVILWRHVLPNGIPLLAPLVASNMAQAILVHASLSFLGLGTTPPAPNPGYEVSQAQLYMADGAWWWGVFPGLAIVVIIAGFSLLAEGLAELADPVLQRGHGGEPSAS</sequence>
<feature type="transmembrane region" description="Helical" evidence="7">
    <location>
        <begin position="35"/>
        <end position="62"/>
    </location>
</feature>
<dbReference type="SUPFAM" id="SSF161098">
    <property type="entry name" value="MetI-like"/>
    <property type="match status" value="1"/>
</dbReference>
<accession>A0ABZ1C1Y9</accession>
<keyword evidence="2 7" id="KW-0813">Transport</keyword>
<dbReference type="PANTHER" id="PTHR43386:SF1">
    <property type="entry name" value="D,D-DIPEPTIDE TRANSPORT SYSTEM PERMEASE PROTEIN DDPC-RELATED"/>
    <property type="match status" value="1"/>
</dbReference>
<evidence type="ECO:0000256" key="2">
    <source>
        <dbReference type="ARBA" id="ARBA00022448"/>
    </source>
</evidence>
<keyword evidence="5 7" id="KW-1133">Transmembrane helix</keyword>
<comment type="similarity">
    <text evidence="7">Belongs to the binding-protein-dependent transport system permease family.</text>
</comment>
<evidence type="ECO:0000313" key="10">
    <source>
        <dbReference type="Proteomes" id="UP001332192"/>
    </source>
</evidence>
<feature type="transmembrane region" description="Helical" evidence="7">
    <location>
        <begin position="155"/>
        <end position="177"/>
    </location>
</feature>
<keyword evidence="10" id="KW-1185">Reference proteome</keyword>
<proteinExistence type="inferred from homology"/>
<organism evidence="9 10">
    <name type="scientific">Carboxydichorda subterranea</name>
    <dbReference type="NCBI Taxonomy" id="3109565"/>
    <lineage>
        <taxon>Bacteria</taxon>
        <taxon>Bacillati</taxon>
        <taxon>Bacillota</taxon>
        <taxon>Limnochordia</taxon>
        <taxon>Limnochordales</taxon>
        <taxon>Geochordaceae</taxon>
        <taxon>Carboxydichorda</taxon>
    </lineage>
</organism>
<name>A0ABZ1C1Y9_9FIRM</name>
<dbReference type="InterPro" id="IPR050366">
    <property type="entry name" value="BP-dependent_transpt_permease"/>
</dbReference>
<evidence type="ECO:0000256" key="6">
    <source>
        <dbReference type="ARBA" id="ARBA00023136"/>
    </source>
</evidence>
<evidence type="ECO:0000256" key="5">
    <source>
        <dbReference type="ARBA" id="ARBA00022989"/>
    </source>
</evidence>
<reference evidence="9 10" key="1">
    <citation type="journal article" date="2024" name="Front. Microbiol.">
        <title>Novel thermophilic genera Geochorda gen. nov. and Carboxydochorda gen. nov. from the deep terrestrial subsurface reveal the ecophysiological diversity in the class Limnochordia.</title>
        <authorList>
            <person name="Karnachuk O.V."/>
            <person name="Lukina A.P."/>
            <person name="Avakyan M.R."/>
            <person name="Kadnikov V.V."/>
            <person name="Begmatov S."/>
            <person name="Beletsky A.V."/>
            <person name="Vlasova K.G."/>
            <person name="Novikov A.A."/>
            <person name="Shcherbakova V.A."/>
            <person name="Mardanov A.V."/>
            <person name="Ravin N.V."/>
        </authorList>
    </citation>
    <scope>NUCLEOTIDE SEQUENCE [LARGE SCALE GENOMIC DNA]</scope>
    <source>
        <strain evidence="9 10">L945</strain>
    </source>
</reference>
<dbReference type="EMBL" id="CP141615">
    <property type="protein sequence ID" value="WRP18840.1"/>
    <property type="molecule type" value="Genomic_DNA"/>
</dbReference>
<feature type="domain" description="ABC transmembrane type-1" evidence="8">
    <location>
        <begin position="1"/>
        <end position="177"/>
    </location>
</feature>
<dbReference type="Pfam" id="PF00528">
    <property type="entry name" value="BPD_transp_1"/>
    <property type="match status" value="1"/>
</dbReference>
<keyword evidence="4 7" id="KW-0812">Transmembrane</keyword>
<keyword evidence="3" id="KW-1003">Cell membrane</keyword>
<comment type="subcellular location">
    <subcellularLocation>
        <location evidence="1 7">Cell membrane</location>
        <topology evidence="1 7">Multi-pass membrane protein</topology>
    </subcellularLocation>
</comment>
<evidence type="ECO:0000256" key="7">
    <source>
        <dbReference type="RuleBase" id="RU363032"/>
    </source>
</evidence>
<dbReference type="InterPro" id="IPR035906">
    <property type="entry name" value="MetI-like_sf"/>
</dbReference>
<evidence type="ECO:0000313" key="9">
    <source>
        <dbReference type="EMBL" id="WRP18840.1"/>
    </source>
</evidence>
<keyword evidence="6 7" id="KW-0472">Membrane</keyword>
<dbReference type="RefSeq" id="WP_324718110.1">
    <property type="nucleotide sequence ID" value="NZ_CP141615.1"/>
</dbReference>
<dbReference type="InterPro" id="IPR000515">
    <property type="entry name" value="MetI-like"/>
</dbReference>
<evidence type="ECO:0000256" key="4">
    <source>
        <dbReference type="ARBA" id="ARBA00022692"/>
    </source>
</evidence>
<dbReference type="PROSITE" id="PS50928">
    <property type="entry name" value="ABC_TM1"/>
    <property type="match status" value="1"/>
</dbReference>